<protein>
    <recommendedName>
        <fullName evidence="8">Glyoxylate reductase</fullName>
    </recommendedName>
</protein>
<evidence type="ECO:0000313" key="6">
    <source>
        <dbReference type="EMBL" id="THV07144.1"/>
    </source>
</evidence>
<feature type="region of interest" description="Disordered" evidence="3">
    <location>
        <begin position="221"/>
        <end position="245"/>
    </location>
</feature>
<dbReference type="GO" id="GO:0016618">
    <property type="term" value="F:hydroxypyruvate reductase [NAD(P)H] activity"/>
    <property type="evidence" value="ECO:0007669"/>
    <property type="project" value="TreeGrafter"/>
</dbReference>
<proteinExistence type="inferred from homology"/>
<evidence type="ECO:0000256" key="2">
    <source>
        <dbReference type="RuleBase" id="RU003719"/>
    </source>
</evidence>
<dbReference type="InterPro" id="IPR050223">
    <property type="entry name" value="D-isomer_2-hydroxyacid_DH"/>
</dbReference>
<keyword evidence="1 2" id="KW-0560">Oxidoreductase</keyword>
<dbReference type="InterPro" id="IPR006139">
    <property type="entry name" value="D-isomer_2_OHA_DH_cat_dom"/>
</dbReference>
<dbReference type="GO" id="GO:0051287">
    <property type="term" value="F:NAD binding"/>
    <property type="evidence" value="ECO:0007669"/>
    <property type="project" value="InterPro"/>
</dbReference>
<dbReference type="PANTHER" id="PTHR10996">
    <property type="entry name" value="2-HYDROXYACID DEHYDROGENASE-RELATED"/>
    <property type="match status" value="1"/>
</dbReference>
<comment type="similarity">
    <text evidence="2">Belongs to the D-isomer specific 2-hydroxyacid dehydrogenase family.</text>
</comment>
<dbReference type="Gene3D" id="3.40.50.720">
    <property type="entry name" value="NAD(P)-binding Rossmann-like Domain"/>
    <property type="match status" value="2"/>
</dbReference>
<evidence type="ECO:0000259" key="5">
    <source>
        <dbReference type="Pfam" id="PF02826"/>
    </source>
</evidence>
<dbReference type="SUPFAM" id="SSF51735">
    <property type="entry name" value="NAD(P)-binding Rossmann-fold domains"/>
    <property type="match status" value="1"/>
</dbReference>
<dbReference type="EMBL" id="ML179039">
    <property type="protein sequence ID" value="THV07144.1"/>
    <property type="molecule type" value="Genomic_DNA"/>
</dbReference>
<evidence type="ECO:0000256" key="3">
    <source>
        <dbReference type="SAM" id="MobiDB-lite"/>
    </source>
</evidence>
<dbReference type="PANTHER" id="PTHR10996:SF277">
    <property type="entry name" value="GLYOXYLATE REDUCTASE_HYDROXYPYRUVATE REDUCTASE"/>
    <property type="match status" value="1"/>
</dbReference>
<name>A0A4S8MXD5_DENBC</name>
<evidence type="ECO:0000313" key="7">
    <source>
        <dbReference type="Proteomes" id="UP000297245"/>
    </source>
</evidence>
<dbReference type="Pfam" id="PF02826">
    <property type="entry name" value="2-Hacid_dh_C"/>
    <property type="match status" value="1"/>
</dbReference>
<accession>A0A4S8MXD5</accession>
<gene>
    <name evidence="6" type="ORF">K435DRAFT_772839</name>
</gene>
<feature type="domain" description="D-isomer specific 2-hydroxyacid dehydrogenase NAD-binding" evidence="5">
    <location>
        <begin position="140"/>
        <end position="351"/>
    </location>
</feature>
<dbReference type="SUPFAM" id="SSF52283">
    <property type="entry name" value="Formate/glycerate dehydrogenase catalytic domain-like"/>
    <property type="match status" value="1"/>
</dbReference>
<keyword evidence="7" id="KW-1185">Reference proteome</keyword>
<dbReference type="OrthoDB" id="9991913at2759"/>
<dbReference type="InterPro" id="IPR006140">
    <property type="entry name" value="D-isomer_DH_NAD-bd"/>
</dbReference>
<feature type="compositionally biased region" description="Low complexity" evidence="3">
    <location>
        <begin position="221"/>
        <end position="234"/>
    </location>
</feature>
<evidence type="ECO:0000256" key="1">
    <source>
        <dbReference type="ARBA" id="ARBA00023002"/>
    </source>
</evidence>
<organism evidence="6 7">
    <name type="scientific">Dendrothele bispora (strain CBS 962.96)</name>
    <dbReference type="NCBI Taxonomy" id="1314807"/>
    <lineage>
        <taxon>Eukaryota</taxon>
        <taxon>Fungi</taxon>
        <taxon>Dikarya</taxon>
        <taxon>Basidiomycota</taxon>
        <taxon>Agaricomycotina</taxon>
        <taxon>Agaricomycetes</taxon>
        <taxon>Agaricomycetidae</taxon>
        <taxon>Agaricales</taxon>
        <taxon>Agaricales incertae sedis</taxon>
        <taxon>Dendrothele</taxon>
    </lineage>
</organism>
<dbReference type="GO" id="GO:0030267">
    <property type="term" value="F:glyoxylate reductase (NADPH) activity"/>
    <property type="evidence" value="ECO:0007669"/>
    <property type="project" value="TreeGrafter"/>
</dbReference>
<dbReference type="GO" id="GO:0005829">
    <property type="term" value="C:cytosol"/>
    <property type="evidence" value="ECO:0007669"/>
    <property type="project" value="TreeGrafter"/>
</dbReference>
<dbReference type="InterPro" id="IPR036291">
    <property type="entry name" value="NAD(P)-bd_dom_sf"/>
</dbReference>
<dbReference type="Pfam" id="PF00389">
    <property type="entry name" value="2-Hacid_dh"/>
    <property type="match status" value="1"/>
</dbReference>
<evidence type="ECO:0008006" key="8">
    <source>
        <dbReference type="Google" id="ProtNLM"/>
    </source>
</evidence>
<reference evidence="6 7" key="1">
    <citation type="journal article" date="2019" name="Nat. Ecol. Evol.">
        <title>Megaphylogeny resolves global patterns of mushroom evolution.</title>
        <authorList>
            <person name="Varga T."/>
            <person name="Krizsan K."/>
            <person name="Foldi C."/>
            <person name="Dima B."/>
            <person name="Sanchez-Garcia M."/>
            <person name="Sanchez-Ramirez S."/>
            <person name="Szollosi G.J."/>
            <person name="Szarkandi J.G."/>
            <person name="Papp V."/>
            <person name="Albert L."/>
            <person name="Andreopoulos W."/>
            <person name="Angelini C."/>
            <person name="Antonin V."/>
            <person name="Barry K.W."/>
            <person name="Bougher N.L."/>
            <person name="Buchanan P."/>
            <person name="Buyck B."/>
            <person name="Bense V."/>
            <person name="Catcheside P."/>
            <person name="Chovatia M."/>
            <person name="Cooper J."/>
            <person name="Damon W."/>
            <person name="Desjardin D."/>
            <person name="Finy P."/>
            <person name="Geml J."/>
            <person name="Haridas S."/>
            <person name="Hughes K."/>
            <person name="Justo A."/>
            <person name="Karasinski D."/>
            <person name="Kautmanova I."/>
            <person name="Kiss B."/>
            <person name="Kocsube S."/>
            <person name="Kotiranta H."/>
            <person name="LaButti K.M."/>
            <person name="Lechner B.E."/>
            <person name="Liimatainen K."/>
            <person name="Lipzen A."/>
            <person name="Lukacs Z."/>
            <person name="Mihaltcheva S."/>
            <person name="Morgado L.N."/>
            <person name="Niskanen T."/>
            <person name="Noordeloos M.E."/>
            <person name="Ohm R.A."/>
            <person name="Ortiz-Santana B."/>
            <person name="Ovrebo C."/>
            <person name="Racz N."/>
            <person name="Riley R."/>
            <person name="Savchenko A."/>
            <person name="Shiryaev A."/>
            <person name="Soop K."/>
            <person name="Spirin V."/>
            <person name="Szebenyi C."/>
            <person name="Tomsovsky M."/>
            <person name="Tulloss R.E."/>
            <person name="Uehling J."/>
            <person name="Grigoriev I.V."/>
            <person name="Vagvolgyi C."/>
            <person name="Papp T."/>
            <person name="Martin F.M."/>
            <person name="Miettinen O."/>
            <person name="Hibbett D.S."/>
            <person name="Nagy L.G."/>
        </authorList>
    </citation>
    <scope>NUCLEOTIDE SEQUENCE [LARGE SCALE GENOMIC DNA]</scope>
    <source>
        <strain evidence="6 7">CBS 962.96</strain>
    </source>
</reference>
<dbReference type="Proteomes" id="UP000297245">
    <property type="component" value="Unassembled WGS sequence"/>
</dbReference>
<evidence type="ECO:0000259" key="4">
    <source>
        <dbReference type="Pfam" id="PF00389"/>
    </source>
</evidence>
<feature type="domain" description="D-isomer specific 2-hydroxyacid dehydrogenase catalytic" evidence="4">
    <location>
        <begin position="32"/>
        <end position="380"/>
    </location>
</feature>
<dbReference type="AlphaFoldDB" id="A0A4S8MXD5"/>
<sequence>MSTSDGSISSAAGGTNTRLTTVLSHLSKKPRVVVCRDLGPDVMPLLRERNDIELVEWGKDNQAPPRDWLLQNVRGAAGLLIVFSEKIDAEVLEAAGPSLKVVSTMSVGYEHVQISDLAKYGVKLGYTPDVLTDAVADICVMLALMASRNAGESMSLVKQSKWPTWSPFVMCGPQTGTVNSPLSTIQRPSRTAGFLGFGRIAQATLSRLIPFGITDCIYTSNPSSSTSSSSSSSKSSRDTQILSSHSPRLRSLKSVSLDELARQSDILFILAPGGPKTYHVVNEEFLKKMQKHAVLVNGARGTLVDSDALAKALREKWIWGAGLDVVEGEPDIKEDHPLVKEPRCNVLPHIGSASFETRIQMATLAVRNVLAGVLGEEMPAELDLKANM</sequence>
<dbReference type="CDD" id="cd05301">
    <property type="entry name" value="GDH"/>
    <property type="match status" value="1"/>
</dbReference>